<comment type="function">
    <text evidence="5">Acts both as a regulator of telomere function and as a transcription regulator. Involved in the regulation of telomere length and protection as a component of the shelterin complex (telosome). Does not bind DNA directly: recruited to telomeric double-stranded 5'-TTAGGG-3' repeats via its interaction with terf2. Independently of its function in telomeres, also acts as a transcription regulator: recruited to extratelomeric 5'-TTAGGG-3' sites via its association with terf2 or other factors, and regulates gene expression.</text>
</comment>
<organism evidence="8 9">
    <name type="scientific">Huso huso</name>
    <name type="common">Beluga</name>
    <name type="synonym">Acipenser huso</name>
    <dbReference type="NCBI Taxonomy" id="61971"/>
    <lineage>
        <taxon>Eukaryota</taxon>
        <taxon>Metazoa</taxon>
        <taxon>Chordata</taxon>
        <taxon>Craniata</taxon>
        <taxon>Vertebrata</taxon>
        <taxon>Euteleostomi</taxon>
        <taxon>Actinopterygii</taxon>
        <taxon>Chondrostei</taxon>
        <taxon>Acipenseriformes</taxon>
        <taxon>Acipenseridae</taxon>
        <taxon>Huso</taxon>
    </lineage>
</organism>
<dbReference type="PANTHER" id="PTHR16466">
    <property type="entry name" value="TELOMERE REPEAT-BINDING FACTOR 2-INTERACTING PROTEIN 1"/>
    <property type="match status" value="1"/>
</dbReference>
<comment type="similarity">
    <text evidence="5">Belongs to the RAP1 family.</text>
</comment>
<sequence>MQSTECDSSTEDLAATPSNVATRSTKRKSRVEETEAIATSSHPMNGPAFVSVENQAVEPEEMKEATNGAEKEEETLEKEVSDTEEEIRQGQEVATESVPLTQSSRAERWKQEFLEWFIWKFEPDDETPDLEVTGEAGEQEEAGAHSVVAGQESVPVAGRAELEVPQSPLSWLCKYVKYRDSFIVDSQMQEGASDFSDPSEAELVDAIAAVQFLMDKFEVDLVCVVKGLLKNSGDFHAAQHYLRTGRRADGRPLWTQHDDLALQSGDPATKQALILKYGEEDVARRGAFFSA</sequence>
<evidence type="ECO:0000256" key="3">
    <source>
        <dbReference type="ARBA" id="ARBA00023163"/>
    </source>
</evidence>
<keyword evidence="2 5" id="KW-0010">Activator</keyword>
<evidence type="ECO:0000256" key="1">
    <source>
        <dbReference type="ARBA" id="ARBA00023015"/>
    </source>
</evidence>
<protein>
    <recommendedName>
        <fullName evidence="5">Telomeric repeat-binding factor 2-interacting protein 1</fullName>
        <shortName evidence="5">TERF2-interacting telomeric protein 1</shortName>
    </recommendedName>
    <alternativeName>
        <fullName evidence="5">Repressor/activator protein 1 homolog</fullName>
    </alternativeName>
</protein>
<evidence type="ECO:0000256" key="2">
    <source>
        <dbReference type="ARBA" id="ARBA00023159"/>
    </source>
</evidence>
<comment type="subcellular location">
    <subcellularLocation>
        <location evidence="5">Nucleus</location>
    </subcellularLocation>
    <subcellularLocation>
        <location evidence="5">Chromosome</location>
        <location evidence="5">Telomere</location>
    </subcellularLocation>
</comment>
<name>A0ABR0YQ91_HUSHU</name>
<evidence type="ECO:0000313" key="8">
    <source>
        <dbReference type="EMBL" id="KAK6474614.1"/>
    </source>
</evidence>
<keyword evidence="1 5" id="KW-0805">Transcription regulation</keyword>
<keyword evidence="5" id="KW-0158">Chromosome</keyword>
<keyword evidence="5" id="KW-0779">Telomere</keyword>
<proteinExistence type="inferred from homology"/>
<evidence type="ECO:0000313" key="9">
    <source>
        <dbReference type="Proteomes" id="UP001369086"/>
    </source>
</evidence>
<keyword evidence="9" id="KW-1185">Reference proteome</keyword>
<dbReference type="EMBL" id="JAHFZB010000025">
    <property type="protein sequence ID" value="KAK6474614.1"/>
    <property type="molecule type" value="Genomic_DNA"/>
</dbReference>
<evidence type="ECO:0000259" key="7">
    <source>
        <dbReference type="Pfam" id="PF11626"/>
    </source>
</evidence>
<keyword evidence="3 5" id="KW-0804">Transcription</keyword>
<accession>A0ABR0YQ91</accession>
<comment type="caution">
    <text evidence="8">The sequence shown here is derived from an EMBL/GenBank/DDBJ whole genome shotgun (WGS) entry which is preliminary data.</text>
</comment>
<feature type="compositionally biased region" description="Basic and acidic residues" evidence="6">
    <location>
        <begin position="77"/>
        <end position="89"/>
    </location>
</feature>
<dbReference type="InterPro" id="IPR039595">
    <property type="entry name" value="TE2IP/Rap1"/>
</dbReference>
<keyword evidence="4 5" id="KW-0539">Nucleus</keyword>
<evidence type="ECO:0000256" key="4">
    <source>
        <dbReference type="ARBA" id="ARBA00023242"/>
    </source>
</evidence>
<feature type="region of interest" description="Disordered" evidence="6">
    <location>
        <begin position="1"/>
        <end position="99"/>
    </location>
</feature>
<gene>
    <name evidence="8" type="ORF">HHUSO_G25461</name>
</gene>
<dbReference type="PANTHER" id="PTHR16466:SF6">
    <property type="entry name" value="TELOMERIC REPEAT-BINDING FACTOR 2-INTERACTING PROTEIN 1"/>
    <property type="match status" value="1"/>
</dbReference>
<dbReference type="InterPro" id="IPR021661">
    <property type="entry name" value="Rap1_C"/>
</dbReference>
<reference evidence="8 9" key="1">
    <citation type="submission" date="2021-05" db="EMBL/GenBank/DDBJ databases">
        <authorList>
            <person name="Zahm M."/>
            <person name="Klopp C."/>
            <person name="Cabau C."/>
            <person name="Kuhl H."/>
            <person name="Suciu R."/>
            <person name="Ciorpac M."/>
            <person name="Holostenco D."/>
            <person name="Gessner J."/>
            <person name="Wuertz S."/>
            <person name="Hohne C."/>
            <person name="Stock M."/>
            <person name="Gislard M."/>
            <person name="Lluch J."/>
            <person name="Milhes M."/>
            <person name="Lampietro C."/>
            <person name="Lopez Roques C."/>
            <person name="Donnadieu C."/>
            <person name="Du K."/>
            <person name="Schartl M."/>
            <person name="Guiguen Y."/>
        </authorList>
    </citation>
    <scope>NUCLEOTIDE SEQUENCE [LARGE SCALE GENOMIC DNA]</scope>
    <source>
        <strain evidence="8">Hh-F2</strain>
        <tissue evidence="8">Blood</tissue>
    </source>
</reference>
<feature type="domain" description="TRF2-interacting telomeric protein/Rap1 C-terminal" evidence="7">
    <location>
        <begin position="214"/>
        <end position="289"/>
    </location>
</feature>
<evidence type="ECO:0000256" key="6">
    <source>
        <dbReference type="SAM" id="MobiDB-lite"/>
    </source>
</evidence>
<comment type="subunit">
    <text evidence="5">Homodimer.</text>
</comment>
<evidence type="ECO:0000256" key="5">
    <source>
        <dbReference type="RuleBase" id="RU367107"/>
    </source>
</evidence>
<dbReference type="Pfam" id="PF11626">
    <property type="entry name" value="Rap1_C"/>
    <property type="match status" value="1"/>
</dbReference>
<dbReference type="Proteomes" id="UP001369086">
    <property type="component" value="Unassembled WGS sequence"/>
</dbReference>